<evidence type="ECO:0000313" key="2">
    <source>
        <dbReference type="EMBL" id="KAK2158915.1"/>
    </source>
</evidence>
<gene>
    <name evidence="2" type="ORF">NP493_1758g00000</name>
</gene>
<dbReference type="Proteomes" id="UP001209878">
    <property type="component" value="Unassembled WGS sequence"/>
</dbReference>
<proteinExistence type="predicted"/>
<keyword evidence="3" id="KW-1185">Reference proteome</keyword>
<sequence length="215" mass="23896">MTATSRNTTDNDNTTTGDTATEDGETVNPNTNTFTTLKHIGLNAEGFKQSSLYIAELLSDADTVSISETWLRPGELCIIKPTLMNTPALNILNDEDIVIYAKSGMTITDPCYVGRPFCGVAVACTQRKNMQYTELDIMSDRVIGVKVCNNSDIVEIILCVYIPFYNGDAHQTDCYAETIDVLQSVIEQFGVICPIHIIGDLNVQLPKRRLLHRRW</sequence>
<accession>A0AAD9JUJ2</accession>
<organism evidence="2 3">
    <name type="scientific">Ridgeia piscesae</name>
    <name type="common">Tubeworm</name>
    <dbReference type="NCBI Taxonomy" id="27915"/>
    <lineage>
        <taxon>Eukaryota</taxon>
        <taxon>Metazoa</taxon>
        <taxon>Spiralia</taxon>
        <taxon>Lophotrochozoa</taxon>
        <taxon>Annelida</taxon>
        <taxon>Polychaeta</taxon>
        <taxon>Sedentaria</taxon>
        <taxon>Canalipalpata</taxon>
        <taxon>Sabellida</taxon>
        <taxon>Siboglinidae</taxon>
        <taxon>Ridgeia</taxon>
    </lineage>
</organism>
<reference evidence="2" key="1">
    <citation type="journal article" date="2023" name="Mol. Biol. Evol.">
        <title>Third-Generation Sequencing Reveals the Adaptive Role of the Epigenome in Three Deep-Sea Polychaetes.</title>
        <authorList>
            <person name="Perez M."/>
            <person name="Aroh O."/>
            <person name="Sun Y."/>
            <person name="Lan Y."/>
            <person name="Juniper S.K."/>
            <person name="Young C.R."/>
            <person name="Angers B."/>
            <person name="Qian P.Y."/>
        </authorList>
    </citation>
    <scope>NUCLEOTIDE SEQUENCE</scope>
    <source>
        <strain evidence="2">R07B-5</strain>
    </source>
</reference>
<evidence type="ECO:0008006" key="4">
    <source>
        <dbReference type="Google" id="ProtNLM"/>
    </source>
</evidence>
<feature type="compositionally biased region" description="Low complexity" evidence="1">
    <location>
        <begin position="1"/>
        <end position="19"/>
    </location>
</feature>
<protein>
    <recommendedName>
        <fullName evidence="4">Endonuclease/exonuclease/phosphatase domain-containing protein</fullName>
    </recommendedName>
</protein>
<dbReference type="EMBL" id="JAODUO010001758">
    <property type="protein sequence ID" value="KAK2158915.1"/>
    <property type="molecule type" value="Genomic_DNA"/>
</dbReference>
<evidence type="ECO:0000313" key="3">
    <source>
        <dbReference type="Proteomes" id="UP001209878"/>
    </source>
</evidence>
<dbReference type="InterPro" id="IPR036691">
    <property type="entry name" value="Endo/exonu/phosph_ase_sf"/>
</dbReference>
<name>A0AAD9JUJ2_RIDPI</name>
<feature type="region of interest" description="Disordered" evidence="1">
    <location>
        <begin position="1"/>
        <end position="30"/>
    </location>
</feature>
<dbReference type="Gene3D" id="3.60.10.10">
    <property type="entry name" value="Endonuclease/exonuclease/phosphatase"/>
    <property type="match status" value="1"/>
</dbReference>
<dbReference type="AlphaFoldDB" id="A0AAD9JUJ2"/>
<evidence type="ECO:0000256" key="1">
    <source>
        <dbReference type="SAM" id="MobiDB-lite"/>
    </source>
</evidence>
<comment type="caution">
    <text evidence="2">The sequence shown here is derived from an EMBL/GenBank/DDBJ whole genome shotgun (WGS) entry which is preliminary data.</text>
</comment>